<evidence type="ECO:0000313" key="10">
    <source>
        <dbReference type="Proteomes" id="UP000663828"/>
    </source>
</evidence>
<dbReference type="GO" id="GO:0016020">
    <property type="term" value="C:membrane"/>
    <property type="evidence" value="ECO:0007669"/>
    <property type="project" value="UniProtKB-SubCell"/>
</dbReference>
<dbReference type="AlphaFoldDB" id="A0A814UEG7"/>
<feature type="transmembrane region" description="Helical" evidence="6">
    <location>
        <begin position="280"/>
        <end position="301"/>
    </location>
</feature>
<feature type="region of interest" description="Disordered" evidence="7">
    <location>
        <begin position="206"/>
        <end position="229"/>
    </location>
</feature>
<feature type="transmembrane region" description="Helical" evidence="6">
    <location>
        <begin position="313"/>
        <end position="332"/>
    </location>
</feature>
<keyword evidence="10" id="KW-1185">Reference proteome</keyword>
<accession>A0A814UEG7</accession>
<dbReference type="Pfam" id="PF01169">
    <property type="entry name" value="GDT1"/>
    <property type="match status" value="2"/>
</dbReference>
<protein>
    <recommendedName>
        <fullName evidence="6">GDT1 family protein</fullName>
    </recommendedName>
</protein>
<dbReference type="EMBL" id="CAJNOJ010000240">
    <property type="protein sequence ID" value="CAF1327338.1"/>
    <property type="molecule type" value="Genomic_DNA"/>
</dbReference>
<dbReference type="PANTHER" id="PTHR12608">
    <property type="entry name" value="TRANSMEMBRANE PROTEIN HTP-1 RELATED"/>
    <property type="match status" value="1"/>
</dbReference>
<keyword evidence="4 6" id="KW-1133">Transmembrane helix</keyword>
<feature type="compositionally biased region" description="Low complexity" evidence="7">
    <location>
        <begin position="218"/>
        <end position="229"/>
    </location>
</feature>
<name>A0A814UEG7_ADIRI</name>
<feature type="transmembrane region" description="Helical" evidence="6">
    <location>
        <begin position="128"/>
        <end position="148"/>
    </location>
</feature>
<evidence type="ECO:0000256" key="6">
    <source>
        <dbReference type="RuleBase" id="RU365102"/>
    </source>
</evidence>
<dbReference type="InterPro" id="IPR001727">
    <property type="entry name" value="GDT1-like"/>
</dbReference>
<evidence type="ECO:0000256" key="5">
    <source>
        <dbReference type="ARBA" id="ARBA00023136"/>
    </source>
</evidence>
<dbReference type="GO" id="GO:0015085">
    <property type="term" value="F:calcium ion transmembrane transporter activity"/>
    <property type="evidence" value="ECO:0007669"/>
    <property type="project" value="TreeGrafter"/>
</dbReference>
<dbReference type="InterPro" id="IPR049555">
    <property type="entry name" value="GDT1-like_CS"/>
</dbReference>
<dbReference type="OrthoDB" id="442680at2759"/>
<feature type="transmembrane region" description="Helical" evidence="6">
    <location>
        <begin position="241"/>
        <end position="260"/>
    </location>
</feature>
<dbReference type="EMBL" id="CAJNOR010001627">
    <property type="protein sequence ID" value="CAF1174669.1"/>
    <property type="molecule type" value="Genomic_DNA"/>
</dbReference>
<keyword evidence="3 6" id="KW-0812">Transmembrane</keyword>
<dbReference type="GO" id="GO:0005794">
    <property type="term" value="C:Golgi apparatus"/>
    <property type="evidence" value="ECO:0007669"/>
    <property type="project" value="TreeGrafter"/>
</dbReference>
<dbReference type="GO" id="GO:0032472">
    <property type="term" value="P:Golgi calcium ion transport"/>
    <property type="evidence" value="ECO:0007669"/>
    <property type="project" value="TreeGrafter"/>
</dbReference>
<comment type="caution">
    <text evidence="8">The sequence shown here is derived from an EMBL/GenBank/DDBJ whole genome shotgun (WGS) entry which is preliminary data.</text>
</comment>
<organism evidence="8 10">
    <name type="scientific">Adineta ricciae</name>
    <name type="common">Rotifer</name>
    <dbReference type="NCBI Taxonomy" id="249248"/>
    <lineage>
        <taxon>Eukaryota</taxon>
        <taxon>Metazoa</taxon>
        <taxon>Spiralia</taxon>
        <taxon>Gnathifera</taxon>
        <taxon>Rotifera</taxon>
        <taxon>Eurotatoria</taxon>
        <taxon>Bdelloidea</taxon>
        <taxon>Adinetida</taxon>
        <taxon>Adinetidae</taxon>
        <taxon>Adineta</taxon>
    </lineage>
</organism>
<evidence type="ECO:0000256" key="1">
    <source>
        <dbReference type="ARBA" id="ARBA00004141"/>
    </source>
</evidence>
<sequence>MLNIRPHLLVKFRRMLSSTRPLVVLITIGFSILLILLYLYSHRHYQEEHLPRKSVLLPNGTKIFIGGDDKSHADLDHWHDKIKERIKDSANFGFIHAFIASISVIVVSELGDKTFFIAAIMAMRHSRLIIYTGAMGALGTMTILSALLGNIVTKFVPRLYTYYVSSVLFAGFGVKMLRDGYLMSPDEGTEEYEEVQQEVEKAETTDDLELGGGTAANSSSQSQQRSQSVSKQKNTLSKLTILLRRYVSPIFIQAFIMTFLAEWGDRSQITTIVLAASENLFGVIVGGTLGHGLCTGLAVLGGRFVAQRISPKTVTLIGGIVFLCFALSAFFIRPES</sequence>
<dbReference type="GO" id="GO:0032468">
    <property type="term" value="P:Golgi calcium ion homeostasis"/>
    <property type="evidence" value="ECO:0007669"/>
    <property type="project" value="TreeGrafter"/>
</dbReference>
<comment type="subcellular location">
    <subcellularLocation>
        <location evidence="1 6">Membrane</location>
        <topology evidence="1 6">Multi-pass membrane protein</topology>
    </subcellularLocation>
</comment>
<keyword evidence="5 6" id="KW-0472">Membrane</keyword>
<proteinExistence type="inferred from homology"/>
<evidence type="ECO:0000256" key="3">
    <source>
        <dbReference type="ARBA" id="ARBA00022692"/>
    </source>
</evidence>
<evidence type="ECO:0000256" key="7">
    <source>
        <dbReference type="SAM" id="MobiDB-lite"/>
    </source>
</evidence>
<reference evidence="8" key="1">
    <citation type="submission" date="2021-02" db="EMBL/GenBank/DDBJ databases">
        <authorList>
            <person name="Nowell W R."/>
        </authorList>
    </citation>
    <scope>NUCLEOTIDE SEQUENCE</scope>
</reference>
<evidence type="ECO:0000313" key="8">
    <source>
        <dbReference type="EMBL" id="CAF1174669.1"/>
    </source>
</evidence>
<evidence type="ECO:0000313" key="9">
    <source>
        <dbReference type="EMBL" id="CAF1327338.1"/>
    </source>
</evidence>
<gene>
    <name evidence="9" type="ORF">EDS130_LOCUS31990</name>
    <name evidence="8" type="ORF">XAT740_LOCUS22231</name>
</gene>
<dbReference type="Proteomes" id="UP000663852">
    <property type="component" value="Unassembled WGS sequence"/>
</dbReference>
<evidence type="ECO:0000256" key="4">
    <source>
        <dbReference type="ARBA" id="ARBA00022989"/>
    </source>
</evidence>
<dbReference type="PROSITE" id="PS01214">
    <property type="entry name" value="UPF0016"/>
    <property type="match status" value="1"/>
</dbReference>
<feature type="transmembrane region" description="Helical" evidence="6">
    <location>
        <begin position="160"/>
        <end position="177"/>
    </location>
</feature>
<feature type="transmembrane region" description="Helical" evidence="6">
    <location>
        <begin position="21"/>
        <end position="40"/>
    </location>
</feature>
<comment type="similarity">
    <text evidence="2 6">Belongs to the GDT1 family.</text>
</comment>
<dbReference type="Proteomes" id="UP000663828">
    <property type="component" value="Unassembled WGS sequence"/>
</dbReference>
<dbReference type="GO" id="GO:0005384">
    <property type="term" value="F:manganese ion transmembrane transporter activity"/>
    <property type="evidence" value="ECO:0007669"/>
    <property type="project" value="TreeGrafter"/>
</dbReference>
<dbReference type="PANTHER" id="PTHR12608:SF1">
    <property type="entry name" value="TRANSMEMBRANE PROTEIN 165"/>
    <property type="match status" value="1"/>
</dbReference>
<evidence type="ECO:0000256" key="2">
    <source>
        <dbReference type="ARBA" id="ARBA00009190"/>
    </source>
</evidence>
<feature type="transmembrane region" description="Helical" evidence="6">
    <location>
        <begin position="89"/>
        <end position="107"/>
    </location>
</feature>